<protein>
    <submittedName>
        <fullName evidence="1">Uncharacterized protein</fullName>
    </submittedName>
</protein>
<comment type="caution">
    <text evidence="1">The sequence shown here is derived from an EMBL/GenBank/DDBJ whole genome shotgun (WGS) entry which is preliminary data.</text>
</comment>
<gene>
    <name evidence="1" type="ORF">BLA29_009698</name>
</gene>
<feature type="non-terminal residue" evidence="1">
    <location>
        <position position="1"/>
    </location>
</feature>
<proteinExistence type="predicted"/>
<dbReference type="AlphaFoldDB" id="A0A1Y3B4Z5"/>
<sequence length="109" mass="13086">NINLDKKDEKFIAIISYKNYYGDSEHLDQGLNKYNGHHKRDKYGGKSGNHNDYNDHHVYQRNRGYGYEKHYMFDKEYSTGKSTGSKQGHHSYYVKNMAQKYRMNHDHYI</sequence>
<dbReference type="Proteomes" id="UP000194236">
    <property type="component" value="Unassembled WGS sequence"/>
</dbReference>
<organism evidence="1 2">
    <name type="scientific">Euroglyphus maynei</name>
    <name type="common">Mayne's house dust mite</name>
    <dbReference type="NCBI Taxonomy" id="6958"/>
    <lineage>
        <taxon>Eukaryota</taxon>
        <taxon>Metazoa</taxon>
        <taxon>Ecdysozoa</taxon>
        <taxon>Arthropoda</taxon>
        <taxon>Chelicerata</taxon>
        <taxon>Arachnida</taxon>
        <taxon>Acari</taxon>
        <taxon>Acariformes</taxon>
        <taxon>Sarcoptiformes</taxon>
        <taxon>Astigmata</taxon>
        <taxon>Psoroptidia</taxon>
        <taxon>Analgoidea</taxon>
        <taxon>Pyroglyphidae</taxon>
        <taxon>Pyroglyphinae</taxon>
        <taxon>Euroglyphus</taxon>
    </lineage>
</organism>
<keyword evidence="2" id="KW-1185">Reference proteome</keyword>
<evidence type="ECO:0000313" key="2">
    <source>
        <dbReference type="Proteomes" id="UP000194236"/>
    </source>
</evidence>
<dbReference type="OrthoDB" id="6516420at2759"/>
<accession>A0A1Y3B4Z5</accession>
<name>A0A1Y3B4Z5_EURMA</name>
<evidence type="ECO:0000313" key="1">
    <source>
        <dbReference type="EMBL" id="OTF75900.1"/>
    </source>
</evidence>
<dbReference type="EMBL" id="MUJZ01039849">
    <property type="protein sequence ID" value="OTF75900.1"/>
    <property type="molecule type" value="Genomic_DNA"/>
</dbReference>
<reference evidence="1 2" key="1">
    <citation type="submission" date="2017-03" db="EMBL/GenBank/DDBJ databases">
        <title>Genome Survey of Euroglyphus maynei.</title>
        <authorList>
            <person name="Arlian L.G."/>
            <person name="Morgan M.S."/>
            <person name="Rider S.D."/>
        </authorList>
    </citation>
    <scope>NUCLEOTIDE SEQUENCE [LARGE SCALE GENOMIC DNA]</scope>
    <source>
        <strain evidence="1">Arlian Lab</strain>
        <tissue evidence="1">Whole body</tissue>
    </source>
</reference>